<evidence type="ECO:0000313" key="4">
    <source>
        <dbReference type="Proteomes" id="UP000598426"/>
    </source>
</evidence>
<comment type="caution">
    <text evidence="3">The sequence shown here is derived from an EMBL/GenBank/DDBJ whole genome shotgun (WGS) entry which is preliminary data.</text>
</comment>
<dbReference type="Pfam" id="PF08450">
    <property type="entry name" value="SGL"/>
    <property type="match status" value="1"/>
</dbReference>
<dbReference type="SUPFAM" id="SSF63829">
    <property type="entry name" value="Calcium-dependent phosphotriesterase"/>
    <property type="match status" value="1"/>
</dbReference>
<reference evidence="3 4" key="1">
    <citation type="submission" date="2020-09" db="EMBL/GenBank/DDBJ databases">
        <title>Isolation and identification of active actinomycetes.</title>
        <authorList>
            <person name="Li X."/>
        </authorList>
    </citation>
    <scope>NUCLEOTIDE SEQUENCE [LARGE SCALE GENOMIC DNA]</scope>
    <source>
        <strain evidence="3 4">NEAU-LLC</strain>
    </source>
</reference>
<sequence length="322" mass="33001">MAHRTFAAIVAATTLGLAGIAAAAPAVAAPGNDAGNGRPSSYALTGDAAGSRFEGIGADERRGVFYVSEVTGGEIHRGTVGSSATEEWLPEGADGRFTARGITVDAAGNVYIAGGPNGLGTGRPDVWVYSPEGELLAALRMPADDVFVNDVAIGPDGAAYFTDSNDARIYRVADAGAGFTAAVWADASDVIDRAAGFNLGGIVLSTDRSAFVVAQGNVGKMWRFGFDGSVNEIVVRGADLVNADGLVRQGSTLTVVRNFSHALTTLRVTADGAGATLVADEATAADKVFTTAKTLHGRILFVESEFGPDAPTPPYQVTTNPF</sequence>
<keyword evidence="4" id="KW-1185">Reference proteome</keyword>
<dbReference type="EMBL" id="JACXZS010000003">
    <property type="protein sequence ID" value="MBD3941237.1"/>
    <property type="molecule type" value="Genomic_DNA"/>
</dbReference>
<dbReference type="InterPro" id="IPR013658">
    <property type="entry name" value="SGL"/>
</dbReference>
<feature type="chain" id="PRO_5046422889" evidence="1">
    <location>
        <begin position="24"/>
        <end position="322"/>
    </location>
</feature>
<dbReference type="RefSeq" id="WP_191170872.1">
    <property type="nucleotide sequence ID" value="NZ_JACXZS010000003.1"/>
</dbReference>
<evidence type="ECO:0000256" key="1">
    <source>
        <dbReference type="SAM" id="SignalP"/>
    </source>
</evidence>
<feature type="domain" description="SMP-30/Gluconolactonase/LRE-like region" evidence="2">
    <location>
        <begin position="54"/>
        <end position="231"/>
    </location>
</feature>
<evidence type="ECO:0000259" key="2">
    <source>
        <dbReference type="Pfam" id="PF08450"/>
    </source>
</evidence>
<proteinExistence type="predicted"/>
<organism evidence="3 4">
    <name type="scientific">Microbacterium helvum</name>
    <dbReference type="NCBI Taxonomy" id="2773713"/>
    <lineage>
        <taxon>Bacteria</taxon>
        <taxon>Bacillati</taxon>
        <taxon>Actinomycetota</taxon>
        <taxon>Actinomycetes</taxon>
        <taxon>Micrococcales</taxon>
        <taxon>Microbacteriaceae</taxon>
        <taxon>Microbacterium</taxon>
    </lineage>
</organism>
<name>A0ABR8NLB6_9MICO</name>
<dbReference type="InterPro" id="IPR015943">
    <property type="entry name" value="WD40/YVTN_repeat-like_dom_sf"/>
</dbReference>
<dbReference type="Proteomes" id="UP000598426">
    <property type="component" value="Unassembled WGS sequence"/>
</dbReference>
<gene>
    <name evidence="3" type="ORF">IF188_05930</name>
</gene>
<accession>A0ABR8NLB6</accession>
<protein>
    <submittedName>
        <fullName evidence="3">SMP-30/gluconolactonase/LRE family protein</fullName>
    </submittedName>
</protein>
<keyword evidence="1" id="KW-0732">Signal</keyword>
<evidence type="ECO:0000313" key="3">
    <source>
        <dbReference type="EMBL" id="MBD3941237.1"/>
    </source>
</evidence>
<dbReference type="Gene3D" id="2.130.10.10">
    <property type="entry name" value="YVTN repeat-like/Quinoprotein amine dehydrogenase"/>
    <property type="match status" value="1"/>
</dbReference>
<feature type="signal peptide" evidence="1">
    <location>
        <begin position="1"/>
        <end position="23"/>
    </location>
</feature>